<evidence type="ECO:0000313" key="1">
    <source>
        <dbReference type="EMBL" id="CAJ1401075.1"/>
    </source>
</evidence>
<organism evidence="1 2">
    <name type="scientific">Effrenium voratum</name>
    <dbReference type="NCBI Taxonomy" id="2562239"/>
    <lineage>
        <taxon>Eukaryota</taxon>
        <taxon>Sar</taxon>
        <taxon>Alveolata</taxon>
        <taxon>Dinophyceae</taxon>
        <taxon>Suessiales</taxon>
        <taxon>Symbiodiniaceae</taxon>
        <taxon>Effrenium</taxon>
    </lineage>
</organism>
<dbReference type="AlphaFoldDB" id="A0AA36N6V1"/>
<evidence type="ECO:0000313" key="2">
    <source>
        <dbReference type="Proteomes" id="UP001178507"/>
    </source>
</evidence>
<accession>A0AA36N6V1</accession>
<name>A0AA36N6V1_9DINO</name>
<dbReference type="InterPro" id="IPR036457">
    <property type="entry name" value="PPM-type-like_dom_sf"/>
</dbReference>
<dbReference type="Proteomes" id="UP001178507">
    <property type="component" value="Unassembled WGS sequence"/>
</dbReference>
<proteinExistence type="predicted"/>
<sequence length="90" mass="10595">MTAAYVRDWLLRDPLADLGDIAAEMLRTCLQRNSRDNMTCMILQFDDGSDWSNFPDEMKNYEKPNPQMDLHRLTSRDEMLPLKLTDWEIA</sequence>
<protein>
    <submittedName>
        <fullName evidence="1">Uncharacterized protein</fullName>
    </submittedName>
</protein>
<dbReference type="EMBL" id="CAUJNA010003397">
    <property type="protein sequence ID" value="CAJ1401075.1"/>
    <property type="molecule type" value="Genomic_DNA"/>
</dbReference>
<keyword evidence="2" id="KW-1185">Reference proteome</keyword>
<gene>
    <name evidence="1" type="ORF">EVOR1521_LOCUS24288</name>
</gene>
<reference evidence="1" key="1">
    <citation type="submission" date="2023-08" db="EMBL/GenBank/DDBJ databases">
        <authorList>
            <person name="Chen Y."/>
            <person name="Shah S."/>
            <person name="Dougan E. K."/>
            <person name="Thang M."/>
            <person name="Chan C."/>
        </authorList>
    </citation>
    <scope>NUCLEOTIDE SEQUENCE</scope>
</reference>
<dbReference type="Gene3D" id="3.60.40.10">
    <property type="entry name" value="PPM-type phosphatase domain"/>
    <property type="match status" value="1"/>
</dbReference>
<comment type="caution">
    <text evidence="1">The sequence shown here is derived from an EMBL/GenBank/DDBJ whole genome shotgun (WGS) entry which is preliminary data.</text>
</comment>
<dbReference type="SUPFAM" id="SSF81606">
    <property type="entry name" value="PP2C-like"/>
    <property type="match status" value="1"/>
</dbReference>